<name>A0A2H1EB23_9FLAO</name>
<protein>
    <submittedName>
        <fullName evidence="1">Probable lipoprotein</fullName>
    </submittedName>
</protein>
<dbReference type="RefSeq" id="WP_100211424.1">
    <property type="nucleotide sequence ID" value="NZ_CP138495.1"/>
</dbReference>
<dbReference type="Proteomes" id="UP000231564">
    <property type="component" value="Chromosome MARIT"/>
</dbReference>
<keyword evidence="2" id="KW-1185">Reference proteome</keyword>
<gene>
    <name evidence="1" type="ORF">MARIT_2067</name>
</gene>
<dbReference type="PROSITE" id="PS51257">
    <property type="entry name" value="PROKAR_LIPOPROTEIN"/>
    <property type="match status" value="1"/>
</dbReference>
<reference evidence="1 2" key="1">
    <citation type="submission" date="2016-11" db="EMBL/GenBank/DDBJ databases">
        <authorList>
            <person name="Jaros S."/>
            <person name="Januszkiewicz K."/>
            <person name="Wedrychowicz H."/>
        </authorList>
    </citation>
    <scope>NUCLEOTIDE SEQUENCE [LARGE SCALE GENOMIC DNA]</scope>
    <source>
        <strain evidence="1">NCIMB 2154T</strain>
    </source>
</reference>
<organism evidence="1 2">
    <name type="scientific">Tenacibaculum maritimum NCIMB 2154</name>
    <dbReference type="NCBI Taxonomy" id="1349785"/>
    <lineage>
        <taxon>Bacteria</taxon>
        <taxon>Pseudomonadati</taxon>
        <taxon>Bacteroidota</taxon>
        <taxon>Flavobacteriia</taxon>
        <taxon>Flavobacteriales</taxon>
        <taxon>Flavobacteriaceae</taxon>
        <taxon>Tenacibaculum</taxon>
    </lineage>
</organism>
<dbReference type="OrthoDB" id="1369691at2"/>
<dbReference type="STRING" id="1349785.GCA_000509405_00066"/>
<dbReference type="KEGG" id="tmar:MARIT_2067"/>
<keyword evidence="1" id="KW-0449">Lipoprotein</keyword>
<proteinExistence type="predicted"/>
<dbReference type="AlphaFoldDB" id="A0A2H1EB23"/>
<dbReference type="GeneID" id="47723553"/>
<accession>A0A2H1EB23</accession>
<evidence type="ECO:0000313" key="2">
    <source>
        <dbReference type="Proteomes" id="UP000231564"/>
    </source>
</evidence>
<evidence type="ECO:0000313" key="1">
    <source>
        <dbReference type="EMBL" id="SFZ83441.1"/>
    </source>
</evidence>
<dbReference type="EMBL" id="LT634361">
    <property type="protein sequence ID" value="SFZ83441.1"/>
    <property type="molecule type" value="Genomic_DNA"/>
</dbReference>
<sequence length="155" mass="17798">MKQPETIIKKIVLLSVILIMSSCAIKPLVSEKKYVYLPYQEVNLDNLGNGRIMIYNGHYYCPVITCGTTTKVNVLVNDKSFGQINYGEYFIVDIGTGIKSFHLEHKEIFKMKSNHKITIDDNTKVLKLEPTDFSHKLTITNELPEDLPNFRQLMN</sequence>